<dbReference type="PANTHER" id="PTHR43297">
    <property type="entry name" value="OLIGOPEPTIDE TRANSPORT ATP-BINDING PROTEIN APPD"/>
    <property type="match status" value="1"/>
</dbReference>
<keyword evidence="7" id="KW-0067">ATP-binding</keyword>
<evidence type="ECO:0000256" key="3">
    <source>
        <dbReference type="ARBA" id="ARBA00022448"/>
    </source>
</evidence>
<evidence type="ECO:0000256" key="14">
    <source>
        <dbReference type="ARBA" id="ARBA00044143"/>
    </source>
</evidence>
<evidence type="ECO:0000256" key="9">
    <source>
        <dbReference type="ARBA" id="ARBA00023065"/>
    </source>
</evidence>
<dbReference type="InterPro" id="IPR003439">
    <property type="entry name" value="ABC_transporter-like_ATP-bd"/>
</dbReference>
<keyword evidence="6" id="KW-0547">Nucleotide-binding</keyword>
<dbReference type="InterPro" id="IPR017871">
    <property type="entry name" value="ABC_transporter-like_CS"/>
</dbReference>
<keyword evidence="9" id="KW-0406">Ion transport</keyword>
<feature type="domain" description="ABC transporter" evidence="16">
    <location>
        <begin position="4"/>
        <end position="244"/>
    </location>
</feature>
<keyword evidence="8" id="KW-1278">Translocase</keyword>
<accession>A0A1Q5Q1Y2</accession>
<dbReference type="PANTHER" id="PTHR43297:SF13">
    <property type="entry name" value="NICKEL ABC TRANSPORTER, ATP-BINDING PROTEIN"/>
    <property type="match status" value="1"/>
</dbReference>
<evidence type="ECO:0000256" key="12">
    <source>
        <dbReference type="ARBA" id="ARBA00038669"/>
    </source>
</evidence>
<dbReference type="InterPro" id="IPR003593">
    <property type="entry name" value="AAA+_ATPase"/>
</dbReference>
<dbReference type="GO" id="GO:0015413">
    <property type="term" value="F:ABC-type nickel transporter activity"/>
    <property type="evidence" value="ECO:0007669"/>
    <property type="project" value="UniProtKB-EC"/>
</dbReference>
<dbReference type="PROSITE" id="PS50893">
    <property type="entry name" value="ABC_TRANSPORTER_2"/>
    <property type="match status" value="1"/>
</dbReference>
<evidence type="ECO:0000256" key="11">
    <source>
        <dbReference type="ARBA" id="ARBA00023136"/>
    </source>
</evidence>
<comment type="subcellular location">
    <subcellularLocation>
        <location evidence="1">Cell membrane</location>
        <topology evidence="1">Peripheral membrane protein</topology>
    </subcellularLocation>
</comment>
<dbReference type="GO" id="GO:0005886">
    <property type="term" value="C:plasma membrane"/>
    <property type="evidence" value="ECO:0007669"/>
    <property type="project" value="UniProtKB-SubCell"/>
</dbReference>
<evidence type="ECO:0000256" key="8">
    <source>
        <dbReference type="ARBA" id="ARBA00022967"/>
    </source>
</evidence>
<evidence type="ECO:0000256" key="13">
    <source>
        <dbReference type="ARBA" id="ARBA00039098"/>
    </source>
</evidence>
<dbReference type="EC" id="7.2.2.11" evidence="13"/>
<dbReference type="InterPro" id="IPR050388">
    <property type="entry name" value="ABC_Ni/Peptide_Import"/>
</dbReference>
<comment type="similarity">
    <text evidence="2">Belongs to the ABC transporter superfamily.</text>
</comment>
<comment type="catalytic activity">
    <reaction evidence="15">
        <text>Ni(2+)(out) + ATP + H2O = Ni(2+)(in) + ADP + phosphate + H(+)</text>
        <dbReference type="Rhea" id="RHEA:15557"/>
        <dbReference type="ChEBI" id="CHEBI:15377"/>
        <dbReference type="ChEBI" id="CHEBI:15378"/>
        <dbReference type="ChEBI" id="CHEBI:30616"/>
        <dbReference type="ChEBI" id="CHEBI:43474"/>
        <dbReference type="ChEBI" id="CHEBI:49786"/>
        <dbReference type="ChEBI" id="CHEBI:456216"/>
        <dbReference type="EC" id="7.2.2.11"/>
    </reaction>
    <physiologicalReaction direction="left-to-right" evidence="15">
        <dbReference type="Rhea" id="RHEA:15558"/>
    </physiologicalReaction>
</comment>
<reference evidence="18" key="1">
    <citation type="submission" date="2016-12" db="EMBL/GenBank/DDBJ databases">
        <authorList>
            <person name="Meng X."/>
        </authorList>
    </citation>
    <scope>NUCLEOTIDE SEQUENCE [LARGE SCALE GENOMIC DNA]</scope>
    <source>
        <strain evidence="18">DSM 19116</strain>
    </source>
</reference>
<protein>
    <recommendedName>
        <fullName evidence="14">Nickel import system ATP-binding protein NikD</fullName>
        <ecNumber evidence="13">7.2.2.11</ecNumber>
    </recommendedName>
</protein>
<evidence type="ECO:0000256" key="4">
    <source>
        <dbReference type="ARBA" id="ARBA00022475"/>
    </source>
</evidence>
<dbReference type="InterPro" id="IPR027417">
    <property type="entry name" value="P-loop_NTPase"/>
</dbReference>
<sequence length="258" mass="28614">MTILNVEKLGVTFHQYDRRGRPIEIPALHDVSLSAARGELLAVVGASGSGKSLLAHAILGVLPPNATVSGRMTLEGYELTGAWLETVRGRQLRLIPQSVTHLDPSMTVGQQLRLGPRRLTRTRVLELLNDVELSCQTYDRYPHELSGGMLRRILLATCFGDDVRVVIADEPTPGIHPEALEEVVSQLLRLRDNGVTVVLITHDMVLAMRIADRLVVFRGGQSLDSFAPWQLLNRPASCHPYAQQLWRAQPAHDFWDAV</sequence>
<dbReference type="Pfam" id="PF00005">
    <property type="entry name" value="ABC_tran"/>
    <property type="match status" value="1"/>
</dbReference>
<evidence type="ECO:0000313" key="18">
    <source>
        <dbReference type="Proteomes" id="UP000185628"/>
    </source>
</evidence>
<evidence type="ECO:0000256" key="6">
    <source>
        <dbReference type="ARBA" id="ARBA00022741"/>
    </source>
</evidence>
<evidence type="ECO:0000259" key="16">
    <source>
        <dbReference type="PROSITE" id="PS50893"/>
    </source>
</evidence>
<dbReference type="GO" id="GO:0005524">
    <property type="term" value="F:ATP binding"/>
    <property type="evidence" value="ECO:0007669"/>
    <property type="project" value="UniProtKB-KW"/>
</dbReference>
<keyword evidence="5" id="KW-0533">Nickel</keyword>
<dbReference type="Proteomes" id="UP000185628">
    <property type="component" value="Unassembled WGS sequence"/>
</dbReference>
<keyword evidence="18" id="KW-1185">Reference proteome</keyword>
<gene>
    <name evidence="17" type="ORF">BSZ39_08580</name>
</gene>
<evidence type="ECO:0000256" key="2">
    <source>
        <dbReference type="ARBA" id="ARBA00005417"/>
    </source>
</evidence>
<dbReference type="EMBL" id="MQVR01000050">
    <property type="protein sequence ID" value="OKL53600.1"/>
    <property type="molecule type" value="Genomic_DNA"/>
</dbReference>
<dbReference type="PROSITE" id="PS00211">
    <property type="entry name" value="ABC_TRANSPORTER_1"/>
    <property type="match status" value="1"/>
</dbReference>
<proteinExistence type="inferred from homology"/>
<dbReference type="SUPFAM" id="SSF52540">
    <property type="entry name" value="P-loop containing nucleoside triphosphate hydrolases"/>
    <property type="match status" value="1"/>
</dbReference>
<keyword evidence="4" id="KW-1003">Cell membrane</keyword>
<dbReference type="OrthoDB" id="8036461at2"/>
<dbReference type="AlphaFoldDB" id="A0A1Q5Q1Y2"/>
<comment type="subunit">
    <text evidence="12">The complex is composed of two ATP-binding proteins (NikD and NikE), two transmembrane proteins (NikB and NikC) and a solute-binding protein (NikA).</text>
</comment>
<name>A0A1Q5Q1Y2_9ACTO</name>
<comment type="caution">
    <text evidence="17">The sequence shown here is derived from an EMBL/GenBank/DDBJ whole genome shotgun (WGS) entry which is preliminary data.</text>
</comment>
<organism evidence="17 18">
    <name type="scientific">Bowdeniella nasicola</name>
    <dbReference type="NCBI Taxonomy" id="208480"/>
    <lineage>
        <taxon>Bacteria</taxon>
        <taxon>Bacillati</taxon>
        <taxon>Actinomycetota</taxon>
        <taxon>Actinomycetes</taxon>
        <taxon>Actinomycetales</taxon>
        <taxon>Actinomycetaceae</taxon>
        <taxon>Bowdeniella</taxon>
    </lineage>
</organism>
<keyword evidence="3" id="KW-0813">Transport</keyword>
<dbReference type="Gene3D" id="3.40.50.300">
    <property type="entry name" value="P-loop containing nucleotide triphosphate hydrolases"/>
    <property type="match status" value="1"/>
</dbReference>
<evidence type="ECO:0000313" key="17">
    <source>
        <dbReference type="EMBL" id="OKL53600.1"/>
    </source>
</evidence>
<evidence type="ECO:0000256" key="15">
    <source>
        <dbReference type="ARBA" id="ARBA00048610"/>
    </source>
</evidence>
<dbReference type="SMART" id="SM00382">
    <property type="entry name" value="AAA"/>
    <property type="match status" value="1"/>
</dbReference>
<keyword evidence="11" id="KW-0472">Membrane</keyword>
<evidence type="ECO:0000256" key="7">
    <source>
        <dbReference type="ARBA" id="ARBA00022840"/>
    </source>
</evidence>
<evidence type="ECO:0000256" key="10">
    <source>
        <dbReference type="ARBA" id="ARBA00023112"/>
    </source>
</evidence>
<dbReference type="RefSeq" id="WP_073716930.1">
    <property type="nucleotide sequence ID" value="NZ_MQVR01000050.1"/>
</dbReference>
<evidence type="ECO:0000256" key="5">
    <source>
        <dbReference type="ARBA" id="ARBA00022596"/>
    </source>
</evidence>
<evidence type="ECO:0000256" key="1">
    <source>
        <dbReference type="ARBA" id="ARBA00004202"/>
    </source>
</evidence>
<dbReference type="GO" id="GO:0016887">
    <property type="term" value="F:ATP hydrolysis activity"/>
    <property type="evidence" value="ECO:0007669"/>
    <property type="project" value="InterPro"/>
</dbReference>
<keyword evidence="10" id="KW-0921">Nickel transport</keyword>